<dbReference type="Gene3D" id="3.30.2350.10">
    <property type="entry name" value="Pseudouridine synthase"/>
    <property type="match status" value="1"/>
</dbReference>
<dbReference type="EC" id="5.4.99.-" evidence="2"/>
<evidence type="ECO:0000313" key="7">
    <source>
        <dbReference type="Proteomes" id="UP000568158"/>
    </source>
</evidence>
<dbReference type="InterPro" id="IPR006225">
    <property type="entry name" value="PsdUridine_synth_RluC/D"/>
</dbReference>
<dbReference type="PANTHER" id="PTHR21600:SF42">
    <property type="entry name" value="TRNA PSEUDOURIDINE(31) SYNTHASE"/>
    <property type="match status" value="1"/>
</dbReference>
<dbReference type="InterPro" id="IPR006145">
    <property type="entry name" value="PsdUridine_synth_RsuA/RluA"/>
</dbReference>
<keyword evidence="2" id="KW-0413">Isomerase</keyword>
<reference evidence="5 6" key="1">
    <citation type="submission" date="2019-07" db="EMBL/GenBank/DDBJ databases">
        <authorList>
            <person name="Friedrich A."/>
            <person name="Schacherer J."/>
        </authorList>
    </citation>
    <scope>NUCLEOTIDE SEQUENCE [LARGE SCALE GENOMIC DNA]</scope>
</reference>
<keyword evidence="6" id="KW-1185">Reference proteome</keyword>
<dbReference type="EMBL" id="JABCYN010000023">
    <property type="protein sequence ID" value="KAF6012612.1"/>
    <property type="molecule type" value="Genomic_DNA"/>
</dbReference>
<dbReference type="GO" id="GO:0000455">
    <property type="term" value="P:enzyme-directed rRNA pseudouridine synthesis"/>
    <property type="evidence" value="ECO:0007669"/>
    <property type="project" value="TreeGrafter"/>
</dbReference>
<evidence type="ECO:0000259" key="3">
    <source>
        <dbReference type="Pfam" id="PF00849"/>
    </source>
</evidence>
<dbReference type="GO" id="GO:0009982">
    <property type="term" value="F:pseudouridine synthase activity"/>
    <property type="evidence" value="ECO:0007669"/>
    <property type="project" value="InterPro"/>
</dbReference>
<dbReference type="SUPFAM" id="SSF55120">
    <property type="entry name" value="Pseudouridine synthase"/>
    <property type="match status" value="1"/>
</dbReference>
<dbReference type="PROSITE" id="PS01129">
    <property type="entry name" value="PSI_RLU"/>
    <property type="match status" value="1"/>
</dbReference>
<accession>A0A7D9CY85</accession>
<reference evidence="4 7" key="2">
    <citation type="journal article" date="2020" name="Appl. Microbiol. Biotechnol.">
        <title>Targeted gene deletion in Brettanomyces bruxellensis with an expression-free CRISPR-Cas9 system.</title>
        <authorList>
            <person name="Varela C."/>
            <person name="Bartel C."/>
            <person name="Onetto C."/>
            <person name="Borneman A."/>
        </authorList>
    </citation>
    <scope>NUCLEOTIDE SEQUENCE [LARGE SCALE GENOMIC DNA]</scope>
    <source>
        <strain evidence="4 7">AWRI1613</strain>
    </source>
</reference>
<dbReference type="NCBIfam" id="TIGR00005">
    <property type="entry name" value="rluA_subfam"/>
    <property type="match status" value="1"/>
</dbReference>
<name>A0A7D9CY85_DEKBR</name>
<evidence type="ECO:0000313" key="4">
    <source>
        <dbReference type="EMBL" id="KAF6012612.1"/>
    </source>
</evidence>
<dbReference type="InterPro" id="IPR050188">
    <property type="entry name" value="RluA_PseudoU_synthase"/>
</dbReference>
<dbReference type="Proteomes" id="UP000478008">
    <property type="component" value="Unassembled WGS sequence"/>
</dbReference>
<dbReference type="EMBL" id="CABFWN010000003">
    <property type="protein sequence ID" value="VUG18236.1"/>
    <property type="molecule type" value="Genomic_DNA"/>
</dbReference>
<feature type="active site" evidence="1">
    <location>
        <position position="157"/>
    </location>
</feature>
<feature type="domain" description="Pseudouridine synthase RsuA/RluA-like" evidence="3">
    <location>
        <begin position="114"/>
        <end position="260"/>
    </location>
</feature>
<dbReference type="GO" id="GO:0003723">
    <property type="term" value="F:RNA binding"/>
    <property type="evidence" value="ECO:0007669"/>
    <property type="project" value="InterPro"/>
</dbReference>
<evidence type="ECO:0000256" key="1">
    <source>
        <dbReference type="PIRSR" id="PIRSR606225-1"/>
    </source>
</evidence>
<dbReference type="Pfam" id="PF00849">
    <property type="entry name" value="PseudoU_synth_2"/>
    <property type="match status" value="1"/>
</dbReference>
<dbReference type="PANTHER" id="PTHR21600">
    <property type="entry name" value="MITOCHONDRIAL RNA PSEUDOURIDINE SYNTHASE"/>
    <property type="match status" value="1"/>
</dbReference>
<comment type="similarity">
    <text evidence="2">Belongs to the pseudouridine synthase RluA family.</text>
</comment>
<evidence type="ECO:0000313" key="6">
    <source>
        <dbReference type="Proteomes" id="UP000478008"/>
    </source>
</evidence>
<comment type="function">
    <text evidence="2">Responsible for synthesis of pseudouridine from uracil.</text>
</comment>
<dbReference type="Proteomes" id="UP000568158">
    <property type="component" value="Unassembled WGS sequence"/>
</dbReference>
<dbReference type="InterPro" id="IPR020103">
    <property type="entry name" value="PsdUridine_synth_cat_dom_sf"/>
</dbReference>
<evidence type="ECO:0000313" key="5">
    <source>
        <dbReference type="EMBL" id="VUG18236.1"/>
    </source>
</evidence>
<dbReference type="CDD" id="cd02557">
    <property type="entry name" value="PseudoU_synth_ScRIB2"/>
    <property type="match status" value="1"/>
</dbReference>
<organism evidence="5 6">
    <name type="scientific">Dekkera bruxellensis</name>
    <name type="common">Brettanomyces custersii</name>
    <dbReference type="NCBI Taxonomy" id="5007"/>
    <lineage>
        <taxon>Eukaryota</taxon>
        <taxon>Fungi</taxon>
        <taxon>Dikarya</taxon>
        <taxon>Ascomycota</taxon>
        <taxon>Saccharomycotina</taxon>
        <taxon>Pichiomycetes</taxon>
        <taxon>Pichiales</taxon>
        <taxon>Pichiaceae</taxon>
        <taxon>Brettanomyces</taxon>
    </lineage>
</organism>
<dbReference type="AlphaFoldDB" id="A0A7D9CY85"/>
<proteinExistence type="inferred from homology"/>
<dbReference type="InterPro" id="IPR006224">
    <property type="entry name" value="PsdUridine_synth_RluA-like_CS"/>
</dbReference>
<protein>
    <recommendedName>
        <fullName evidence="2">Pseudouridine synthase</fullName>
        <ecNumber evidence="2">5.4.99.-</ecNumber>
    </recommendedName>
</protein>
<sequence>MSGTPDFIIRNGLRFVKPYYHVYRTTVKGRWFGKTALQVFTEEFRNYDGEHYLKRIMEDDISVIRRKNKQNIEFKGSILLDTPLKSGDVIVHREHIHEKPILNREIGIIHEDKDLLVVDKPSGIPMHPVQGYLYNSLTEALKSKLNILRLHPCNRLDKVTSGLVILCKNFESSSFYQTMVQEREFRKEYIARVDGDFSHSPLVCRNDVLIIDTKKKAEGVKKRTAITRFKFLRYNSRLKQSIVLCIPETGRTHQIRIHLRDLGHPIINDWVYNPRYKRAFSRSAVESNLPKSLSEIQKEQDERRIAMYSGKTCSECGINLYRDPDPNSMVLFLHALKYTGHDRQGGIISYETGMPAWTNI</sequence>
<comment type="catalytic activity">
    <reaction evidence="2">
        <text>a uridine in RNA = a pseudouridine in RNA</text>
        <dbReference type="Rhea" id="RHEA:48348"/>
        <dbReference type="Rhea" id="RHEA-COMP:12068"/>
        <dbReference type="Rhea" id="RHEA-COMP:12069"/>
        <dbReference type="ChEBI" id="CHEBI:65314"/>
        <dbReference type="ChEBI" id="CHEBI:65315"/>
    </reaction>
</comment>
<gene>
    <name evidence="5" type="ORF">DEBR0S3_05534G</name>
    <name evidence="4" type="ORF">HII12_002133</name>
</gene>
<evidence type="ECO:0000256" key="2">
    <source>
        <dbReference type="RuleBase" id="RU362028"/>
    </source>
</evidence>